<sequence length="105" mass="12175">MVSISAGNHGYMEYCTKHPNPSSRPISSEPEYHQRRKDLIIKKDLTVFVPFATIYLCKTGVSRLLHIKTKSRKQLDPQHDMQVALSTKIPRFDTIVNRKQQQQSH</sequence>
<reference evidence="1" key="1">
    <citation type="submission" date="2021-02" db="EMBL/GenBank/DDBJ databases">
        <authorList>
            <person name="Bekaert M."/>
        </authorList>
    </citation>
    <scope>NUCLEOTIDE SEQUENCE</scope>
    <source>
        <strain evidence="1">IoA-00</strain>
    </source>
</reference>
<dbReference type="Proteomes" id="UP000675881">
    <property type="component" value="Unassembled WGS sequence"/>
</dbReference>
<accession>A0A817FG69</accession>
<protein>
    <submittedName>
        <fullName evidence="1">(salmon louse) hypothetical protein</fullName>
    </submittedName>
</protein>
<keyword evidence="2" id="KW-1185">Reference proteome</keyword>
<proteinExistence type="predicted"/>
<evidence type="ECO:0000313" key="1">
    <source>
        <dbReference type="EMBL" id="CAF2748192.1"/>
    </source>
</evidence>
<dbReference type="AlphaFoldDB" id="A0A817FG69"/>
<comment type="caution">
    <text evidence="1">The sequence shown here is derived from an EMBL/GenBank/DDBJ whole genome shotgun (WGS) entry which is preliminary data.</text>
</comment>
<gene>
    <name evidence="1" type="ORF">LSAA_397</name>
</gene>
<evidence type="ECO:0000313" key="2">
    <source>
        <dbReference type="Proteomes" id="UP000675881"/>
    </source>
</evidence>
<dbReference type="EMBL" id="CAJNVT010000245">
    <property type="protein sequence ID" value="CAF2748192.1"/>
    <property type="molecule type" value="Genomic_DNA"/>
</dbReference>
<name>A0A817FG69_LEPSM</name>
<organism evidence="1 2">
    <name type="scientific">Lepeophtheirus salmonis</name>
    <name type="common">Salmon louse</name>
    <name type="synonym">Caligus salmonis</name>
    <dbReference type="NCBI Taxonomy" id="72036"/>
    <lineage>
        <taxon>Eukaryota</taxon>
        <taxon>Metazoa</taxon>
        <taxon>Ecdysozoa</taxon>
        <taxon>Arthropoda</taxon>
        <taxon>Crustacea</taxon>
        <taxon>Multicrustacea</taxon>
        <taxon>Hexanauplia</taxon>
        <taxon>Copepoda</taxon>
        <taxon>Siphonostomatoida</taxon>
        <taxon>Caligidae</taxon>
        <taxon>Lepeophtheirus</taxon>
    </lineage>
</organism>